<evidence type="ECO:0008006" key="4">
    <source>
        <dbReference type="Google" id="ProtNLM"/>
    </source>
</evidence>
<dbReference type="EMBL" id="FSRL01000001">
    <property type="protein sequence ID" value="SIN95144.1"/>
    <property type="molecule type" value="Genomic_DNA"/>
</dbReference>
<feature type="signal peptide" evidence="1">
    <location>
        <begin position="1"/>
        <end position="25"/>
    </location>
</feature>
<keyword evidence="3" id="KW-1185">Reference proteome</keyword>
<evidence type="ECO:0000313" key="3">
    <source>
        <dbReference type="Proteomes" id="UP000184932"/>
    </source>
</evidence>
<dbReference type="PANTHER" id="PTHR36057">
    <property type="match status" value="1"/>
</dbReference>
<dbReference type="InterPro" id="IPR010634">
    <property type="entry name" value="DUF1223"/>
</dbReference>
<evidence type="ECO:0000256" key="1">
    <source>
        <dbReference type="SAM" id="SignalP"/>
    </source>
</evidence>
<sequence>MALKSGMKKLLGAAFFCAALTGAAAAEPPVVVELYTSQGCSSCPPADEILARLAKKPGVIALALHVDYWDYIGWKDAFARPEHTKRQKAYAAKAGARTIYTPQMVIGGIDHVVGARPMDVVDLLGIHKARPPVMQLTARRVGEDVQIDGTPPVPAQGALLVQLVRYAPEQTVAIERGENAGLTMSYANIVRDWQVLGEWDGSAALEMRVAAPGEAPAVVIVQKPGPGAIVAAARVK</sequence>
<proteinExistence type="predicted"/>
<organism evidence="2 3">
    <name type="scientific">Vannielia litorea</name>
    <dbReference type="NCBI Taxonomy" id="1217970"/>
    <lineage>
        <taxon>Bacteria</taxon>
        <taxon>Pseudomonadati</taxon>
        <taxon>Pseudomonadota</taxon>
        <taxon>Alphaproteobacteria</taxon>
        <taxon>Rhodobacterales</taxon>
        <taxon>Paracoccaceae</taxon>
        <taxon>Vannielia</taxon>
    </lineage>
</organism>
<evidence type="ECO:0000313" key="2">
    <source>
        <dbReference type="EMBL" id="SIN95144.1"/>
    </source>
</evidence>
<keyword evidence="1" id="KW-0732">Signal</keyword>
<dbReference type="Pfam" id="PF06764">
    <property type="entry name" value="DUF1223"/>
    <property type="match status" value="1"/>
</dbReference>
<feature type="chain" id="PRO_5012455610" description="DUF1223 domain-containing protein" evidence="1">
    <location>
        <begin position="26"/>
        <end position="236"/>
    </location>
</feature>
<name>A0A1N6FIR9_9RHOB</name>
<dbReference type="SUPFAM" id="SSF52833">
    <property type="entry name" value="Thioredoxin-like"/>
    <property type="match status" value="1"/>
</dbReference>
<gene>
    <name evidence="2" type="ORF">SAMN05444002_1702</name>
</gene>
<reference evidence="3" key="1">
    <citation type="submission" date="2016-11" db="EMBL/GenBank/DDBJ databases">
        <authorList>
            <person name="Varghese N."/>
            <person name="Submissions S."/>
        </authorList>
    </citation>
    <scope>NUCLEOTIDE SEQUENCE [LARGE SCALE GENOMIC DNA]</scope>
    <source>
        <strain evidence="3">DSM 29440</strain>
    </source>
</reference>
<dbReference type="AlphaFoldDB" id="A0A1N6FIR9"/>
<accession>A0A1N6FIR9</accession>
<protein>
    <recommendedName>
        <fullName evidence="4">DUF1223 domain-containing protein</fullName>
    </recommendedName>
</protein>
<dbReference type="Proteomes" id="UP000184932">
    <property type="component" value="Unassembled WGS sequence"/>
</dbReference>
<dbReference type="PANTHER" id="PTHR36057:SF1">
    <property type="entry name" value="LIPOPROTEIN LIPID ATTACHMENT SITE-LIKE PROTEIN, PUTATIVE (DUF1223)-RELATED"/>
    <property type="match status" value="1"/>
</dbReference>
<dbReference type="InterPro" id="IPR036249">
    <property type="entry name" value="Thioredoxin-like_sf"/>
</dbReference>